<accession>A0A285NIS5</accession>
<dbReference type="EMBL" id="OBEI01000007">
    <property type="protein sequence ID" value="SNZ09412.1"/>
    <property type="molecule type" value="Genomic_DNA"/>
</dbReference>
<dbReference type="OrthoDB" id="9721at2"/>
<protein>
    <submittedName>
        <fullName evidence="4">EAL and modified HD-GYP domain-containing signal transduction protein</fullName>
    </submittedName>
</protein>
<dbReference type="Gene3D" id="3.20.20.450">
    <property type="entry name" value="EAL domain"/>
    <property type="match status" value="1"/>
</dbReference>
<dbReference type="PROSITE" id="PS51833">
    <property type="entry name" value="HDOD"/>
    <property type="match status" value="1"/>
</dbReference>
<dbReference type="RefSeq" id="WP_097000682.1">
    <property type="nucleotide sequence ID" value="NZ_OBEI01000007.1"/>
</dbReference>
<reference evidence="5" key="1">
    <citation type="submission" date="2017-09" db="EMBL/GenBank/DDBJ databases">
        <authorList>
            <person name="Varghese N."/>
            <person name="Submissions S."/>
        </authorList>
    </citation>
    <scope>NUCLEOTIDE SEQUENCE [LARGE SCALE GENOMIC DNA]</scope>
    <source>
        <strain evidence="5">DSM 15103</strain>
    </source>
</reference>
<dbReference type="Proteomes" id="UP000219036">
    <property type="component" value="Unassembled WGS sequence"/>
</dbReference>
<evidence type="ECO:0000313" key="4">
    <source>
        <dbReference type="EMBL" id="SNZ09412.1"/>
    </source>
</evidence>
<keyword evidence="5" id="KW-1185">Reference proteome</keyword>
<dbReference type="SUPFAM" id="SSF141868">
    <property type="entry name" value="EAL domain-like"/>
    <property type="match status" value="1"/>
</dbReference>
<dbReference type="SMART" id="SM00052">
    <property type="entry name" value="EAL"/>
    <property type="match status" value="1"/>
</dbReference>
<evidence type="ECO:0000256" key="1">
    <source>
        <dbReference type="SAM" id="Coils"/>
    </source>
</evidence>
<dbReference type="Pfam" id="PF00563">
    <property type="entry name" value="EAL"/>
    <property type="match status" value="1"/>
</dbReference>
<dbReference type="InterPro" id="IPR052340">
    <property type="entry name" value="RNase_Y/CdgJ"/>
</dbReference>
<organism evidence="4 5">
    <name type="scientific">Persephonella hydrogeniphila</name>
    <dbReference type="NCBI Taxonomy" id="198703"/>
    <lineage>
        <taxon>Bacteria</taxon>
        <taxon>Pseudomonadati</taxon>
        <taxon>Aquificota</taxon>
        <taxon>Aquificia</taxon>
        <taxon>Aquificales</taxon>
        <taxon>Hydrogenothermaceae</taxon>
        <taxon>Persephonella</taxon>
    </lineage>
</organism>
<dbReference type="AlphaFoldDB" id="A0A285NIS5"/>
<keyword evidence="1" id="KW-0175">Coiled coil</keyword>
<dbReference type="InterPro" id="IPR014408">
    <property type="entry name" value="dGMP_Pdiesterase_EAL/HD-GYP"/>
</dbReference>
<dbReference type="SUPFAM" id="SSF109604">
    <property type="entry name" value="HD-domain/PDEase-like"/>
    <property type="match status" value="1"/>
</dbReference>
<dbReference type="Pfam" id="PF08668">
    <property type="entry name" value="HDOD"/>
    <property type="match status" value="1"/>
</dbReference>
<dbReference type="InterPro" id="IPR001633">
    <property type="entry name" value="EAL_dom"/>
</dbReference>
<dbReference type="PIRSF" id="PIRSF003180">
    <property type="entry name" value="DiGMPpdiest_YuxH"/>
    <property type="match status" value="1"/>
</dbReference>
<proteinExistence type="predicted"/>
<feature type="domain" description="HDOD" evidence="3">
    <location>
        <begin position="201"/>
        <end position="390"/>
    </location>
</feature>
<feature type="domain" description="EAL" evidence="2">
    <location>
        <begin position="1"/>
        <end position="207"/>
    </location>
</feature>
<sequence length="423" mass="49191">MEEPFIYLGRQPILDRNKKIVAYEVLYRKTLEAFARIEDENQATSRVIINIFNNIGIKNLTGSKKAFINVNIELLFYDIFEFIPSHNIVIEILENTPVDDKVIQRIKKIKELGFELALDDFVETEDTKKLLPYVDYVKVDVLETKGDELERVANFLKKENKKLVAEKVENHHIFEETYNLGFELFQGYFFAKPSIITHRRFDPYEITLINLLKVLNREDPSIDEIEKIIKSDVHITFNLLRFVNSAYFSFKSKIKTIRHAIMMLGVKRLKIWVLLMLYADAKVGGIDNPLLELALMRGKILENIAIRKTQDKNFADMAFLTGVLSLIDILLGVSREEILSDLNIDEQIKIALLNEEGILGKMIKLCEYLESGDFLRLKEELKEMNCKIEEFFKAEEDAVLYVEEIKQKLLKGVVNVDNRDIQT</sequence>
<dbReference type="PANTHER" id="PTHR33525">
    <property type="match status" value="1"/>
</dbReference>
<dbReference type="PANTHER" id="PTHR33525:SF4">
    <property type="entry name" value="CYCLIC DI-GMP PHOSPHODIESTERASE CDGJ"/>
    <property type="match status" value="1"/>
</dbReference>
<dbReference type="InterPro" id="IPR035919">
    <property type="entry name" value="EAL_sf"/>
</dbReference>
<name>A0A285NIS5_9AQUI</name>
<feature type="coiled-coil region" evidence="1">
    <location>
        <begin position="139"/>
        <end position="166"/>
    </location>
</feature>
<evidence type="ECO:0000259" key="3">
    <source>
        <dbReference type="PROSITE" id="PS51833"/>
    </source>
</evidence>
<gene>
    <name evidence="4" type="ORF">SAMN06265182_1516</name>
</gene>
<dbReference type="InterPro" id="IPR013976">
    <property type="entry name" value="HDOD"/>
</dbReference>
<dbReference type="Gene3D" id="1.10.3210.10">
    <property type="entry name" value="Hypothetical protein af1432"/>
    <property type="match status" value="1"/>
</dbReference>
<dbReference type="PROSITE" id="PS50883">
    <property type="entry name" value="EAL"/>
    <property type="match status" value="1"/>
</dbReference>
<evidence type="ECO:0000259" key="2">
    <source>
        <dbReference type="PROSITE" id="PS50883"/>
    </source>
</evidence>
<evidence type="ECO:0000313" key="5">
    <source>
        <dbReference type="Proteomes" id="UP000219036"/>
    </source>
</evidence>